<sequence length="140" mass="16100">MAPPCGVFAANYSRHIHYEQQLHKWGIAWTTHQIPNRLGGSFYYSVYGIHIRPATNTVHRWEPSLWHGTALPDTEPDPSFEFPEVVQSGHSFVTSNQIGIMFQRFIERQISIDELEEDFLRLAAVGEDTEEEDIEDGKVE</sequence>
<evidence type="ECO:0000313" key="2">
    <source>
        <dbReference type="Proteomes" id="UP001498398"/>
    </source>
</evidence>
<dbReference type="Proteomes" id="UP001498398">
    <property type="component" value="Unassembled WGS sequence"/>
</dbReference>
<reference evidence="1 2" key="1">
    <citation type="submission" date="2024-01" db="EMBL/GenBank/DDBJ databases">
        <title>A draft genome for the cacao thread blight pathogen Marasmiellus scandens.</title>
        <authorList>
            <person name="Baruah I.K."/>
            <person name="Leung J."/>
            <person name="Bukari Y."/>
            <person name="Amoako-Attah I."/>
            <person name="Meinhardt L.W."/>
            <person name="Bailey B.A."/>
            <person name="Cohen S.P."/>
        </authorList>
    </citation>
    <scope>NUCLEOTIDE SEQUENCE [LARGE SCALE GENOMIC DNA]</scope>
    <source>
        <strain evidence="1 2">GH-19</strain>
    </source>
</reference>
<proteinExistence type="predicted"/>
<gene>
    <name evidence="1" type="ORF">VKT23_017223</name>
</gene>
<accession>A0ABR1ISZ6</accession>
<keyword evidence="2" id="KW-1185">Reference proteome</keyword>
<name>A0ABR1ISZ6_9AGAR</name>
<organism evidence="1 2">
    <name type="scientific">Marasmiellus scandens</name>
    <dbReference type="NCBI Taxonomy" id="2682957"/>
    <lineage>
        <taxon>Eukaryota</taxon>
        <taxon>Fungi</taxon>
        <taxon>Dikarya</taxon>
        <taxon>Basidiomycota</taxon>
        <taxon>Agaricomycotina</taxon>
        <taxon>Agaricomycetes</taxon>
        <taxon>Agaricomycetidae</taxon>
        <taxon>Agaricales</taxon>
        <taxon>Marasmiineae</taxon>
        <taxon>Omphalotaceae</taxon>
        <taxon>Marasmiellus</taxon>
    </lineage>
</organism>
<protein>
    <submittedName>
        <fullName evidence="1">Uncharacterized protein</fullName>
    </submittedName>
</protein>
<evidence type="ECO:0000313" key="1">
    <source>
        <dbReference type="EMBL" id="KAK7440281.1"/>
    </source>
</evidence>
<comment type="caution">
    <text evidence="1">The sequence shown here is derived from an EMBL/GenBank/DDBJ whole genome shotgun (WGS) entry which is preliminary data.</text>
</comment>
<dbReference type="EMBL" id="JBANRG010000069">
    <property type="protein sequence ID" value="KAK7440281.1"/>
    <property type="molecule type" value="Genomic_DNA"/>
</dbReference>